<reference evidence="4 5" key="1">
    <citation type="submission" date="2020-08" db="EMBL/GenBank/DDBJ databases">
        <title>Genomic Encyclopedia of Type Strains, Phase IV (KMG-V): Genome sequencing to study the core and pangenomes of soil and plant-associated prokaryotes.</title>
        <authorList>
            <person name="Whitman W."/>
        </authorList>
    </citation>
    <scope>NUCLEOTIDE SEQUENCE [LARGE SCALE GENOMIC DNA]</scope>
    <source>
        <strain evidence="4 5">MP7CTX6</strain>
    </source>
</reference>
<organism evidence="4 5">
    <name type="scientific">Pedobacter cryoconitis</name>
    <dbReference type="NCBI Taxonomy" id="188932"/>
    <lineage>
        <taxon>Bacteria</taxon>
        <taxon>Pseudomonadati</taxon>
        <taxon>Bacteroidota</taxon>
        <taxon>Sphingobacteriia</taxon>
        <taxon>Sphingobacteriales</taxon>
        <taxon>Sphingobacteriaceae</taxon>
        <taxon>Pedobacter</taxon>
    </lineage>
</organism>
<dbReference type="PANTHER" id="PTHR30273:SF2">
    <property type="entry name" value="PROTEIN FECR"/>
    <property type="match status" value="1"/>
</dbReference>
<evidence type="ECO:0000313" key="4">
    <source>
        <dbReference type="EMBL" id="MBB5621645.1"/>
    </source>
</evidence>
<dbReference type="InterPro" id="IPR032508">
    <property type="entry name" value="FecR_C"/>
</dbReference>
<feature type="domain" description="Protein FecR C-terminal" evidence="3">
    <location>
        <begin position="325"/>
        <end position="385"/>
    </location>
</feature>
<dbReference type="Gene3D" id="2.60.120.1440">
    <property type="match status" value="1"/>
</dbReference>
<dbReference type="PANTHER" id="PTHR30273">
    <property type="entry name" value="PERIPLASMIC SIGNAL SENSOR AND SIGMA FACTOR ACTIVATOR FECR-RELATED"/>
    <property type="match status" value="1"/>
</dbReference>
<dbReference type="AlphaFoldDB" id="A0A7W8YU99"/>
<keyword evidence="1" id="KW-0472">Membrane</keyword>
<dbReference type="GO" id="GO:0016989">
    <property type="term" value="F:sigma factor antagonist activity"/>
    <property type="evidence" value="ECO:0007669"/>
    <property type="project" value="TreeGrafter"/>
</dbReference>
<evidence type="ECO:0000256" key="1">
    <source>
        <dbReference type="SAM" id="Phobius"/>
    </source>
</evidence>
<keyword evidence="1" id="KW-0812">Transmembrane</keyword>
<accession>A0A7W8YU99</accession>
<feature type="domain" description="FecR protein" evidence="2">
    <location>
        <begin position="184"/>
        <end position="284"/>
    </location>
</feature>
<dbReference type="Gene3D" id="3.55.50.30">
    <property type="match status" value="1"/>
</dbReference>
<evidence type="ECO:0000259" key="2">
    <source>
        <dbReference type="Pfam" id="PF04773"/>
    </source>
</evidence>
<comment type="caution">
    <text evidence="4">The sequence shown here is derived from an EMBL/GenBank/DDBJ whole genome shotgun (WGS) entry which is preliminary data.</text>
</comment>
<evidence type="ECO:0000313" key="5">
    <source>
        <dbReference type="Proteomes" id="UP000537718"/>
    </source>
</evidence>
<dbReference type="InterPro" id="IPR006860">
    <property type="entry name" value="FecR"/>
</dbReference>
<dbReference type="InterPro" id="IPR012373">
    <property type="entry name" value="Ferrdict_sens_TM"/>
</dbReference>
<dbReference type="EMBL" id="JACHCF010000006">
    <property type="protein sequence ID" value="MBB5621645.1"/>
    <property type="molecule type" value="Genomic_DNA"/>
</dbReference>
<dbReference type="Proteomes" id="UP000537718">
    <property type="component" value="Unassembled WGS sequence"/>
</dbReference>
<dbReference type="RefSeq" id="WP_183867610.1">
    <property type="nucleotide sequence ID" value="NZ_JACHCF010000006.1"/>
</dbReference>
<gene>
    <name evidence="4" type="ORF">HDE69_002708</name>
</gene>
<evidence type="ECO:0000259" key="3">
    <source>
        <dbReference type="Pfam" id="PF16344"/>
    </source>
</evidence>
<sequence length="401" mass="44449">MAVAQAKLKFLFDQYMNGSASEKQEQEFMGIVNSEQQKEALLDLMDRYLESETFSQGLSATQKTSILEVVFHPVVTRKVFPLWTKIVAAAMLLILLSIGTYFIKNQGKAVTYSQYTGELAPGGNKATLTLADGTKLSLTDAANGKVAEQAGVNIRKTAAGQLLYELKETAISKLQTKAGPLYNTISTPAGGQYQVILPDGTKVWLNAESSLKYPSSFAGLKQRRVELKGEAYFEVSKLNVQAKHIPFIVASRNQEVEVLGTHFNINSYENEGVSATTLLEGLVKVSRPAVFEQIISPGEQALAGQDIQVIQVDPLNAIAWKNGLFKFEKANIYTIMKQFSRWYNVDVAYEGKIPDNKFTGEVYRNMDASKALRILSYAKINFRVEIPDQAYARKKIIITSN</sequence>
<proteinExistence type="predicted"/>
<dbReference type="Pfam" id="PF04773">
    <property type="entry name" value="FecR"/>
    <property type="match status" value="1"/>
</dbReference>
<dbReference type="Pfam" id="PF16344">
    <property type="entry name" value="FecR_C"/>
    <property type="match status" value="1"/>
</dbReference>
<keyword evidence="1" id="KW-1133">Transmembrane helix</keyword>
<feature type="transmembrane region" description="Helical" evidence="1">
    <location>
        <begin position="82"/>
        <end position="103"/>
    </location>
</feature>
<name>A0A7W8YU99_9SPHI</name>
<protein>
    <submittedName>
        <fullName evidence="4">Ferric-dicitrate binding protein FerR (Iron transport regulator)</fullName>
    </submittedName>
</protein>